<proteinExistence type="predicted"/>
<evidence type="ECO:0000256" key="1">
    <source>
        <dbReference type="PIRSR" id="PIRSR640198-1"/>
    </source>
</evidence>
<keyword evidence="2" id="KW-0547">Nucleotide-binding</keyword>
<dbReference type="GO" id="GO:0005524">
    <property type="term" value="F:ATP binding"/>
    <property type="evidence" value="ECO:0007669"/>
    <property type="project" value="UniProtKB-KW"/>
</dbReference>
<dbReference type="EMBL" id="CP000854">
    <property type="protein sequence ID" value="ACC40393.1"/>
    <property type="molecule type" value="Genomic_DNA"/>
</dbReference>
<dbReference type="InterPro" id="IPR003812">
    <property type="entry name" value="Fido"/>
</dbReference>
<feature type="binding site" evidence="2">
    <location>
        <begin position="250"/>
        <end position="257"/>
    </location>
    <ligand>
        <name>ATP</name>
        <dbReference type="ChEBI" id="CHEBI:30616"/>
    </ligand>
</feature>
<organism evidence="4 5">
    <name type="scientific">Mycobacterium marinum (strain ATCC BAA-535 / M)</name>
    <dbReference type="NCBI Taxonomy" id="216594"/>
    <lineage>
        <taxon>Bacteria</taxon>
        <taxon>Bacillati</taxon>
        <taxon>Actinomycetota</taxon>
        <taxon>Actinomycetes</taxon>
        <taxon>Mycobacteriales</taxon>
        <taxon>Mycobacteriaceae</taxon>
        <taxon>Mycobacterium</taxon>
        <taxon>Mycobacterium ulcerans group</taxon>
    </lineage>
</organism>
<name>B2HKX2_MYCMM</name>
<dbReference type="Pfam" id="PF02661">
    <property type="entry name" value="Fic"/>
    <property type="match status" value="1"/>
</dbReference>
<keyword evidence="2" id="KW-0067">ATP-binding</keyword>
<protein>
    <recommendedName>
        <fullName evidence="3">Fido domain-containing protein</fullName>
    </recommendedName>
</protein>
<feature type="domain" description="Fido" evidence="3">
    <location>
        <begin position="150"/>
        <end position="303"/>
    </location>
</feature>
<dbReference type="KEGG" id="mmi:MMAR_1944"/>
<dbReference type="PANTHER" id="PTHR13504">
    <property type="entry name" value="FIDO DOMAIN-CONTAINING PROTEIN DDB_G0283145"/>
    <property type="match status" value="1"/>
</dbReference>
<dbReference type="eggNOG" id="COG3177">
    <property type="taxonomic scope" value="Bacteria"/>
</dbReference>
<feature type="active site" evidence="1">
    <location>
        <position position="246"/>
    </location>
</feature>
<feature type="binding site" evidence="2">
    <location>
        <begin position="282"/>
        <end position="283"/>
    </location>
    <ligand>
        <name>ATP</name>
        <dbReference type="ChEBI" id="CHEBI:30616"/>
    </ligand>
</feature>
<dbReference type="HOGENOM" id="CLU_050018_0_0_11"/>
<keyword evidence="5" id="KW-1185">Reference proteome</keyword>
<sequence length="484" mass="53690">MYPVTSLRGRRCDIAFAGPEVRKGRFLRMVQPQESPIYKPFPAFAEWGLGDVATDDFDRYAELFARAKASADRAVLAKAMEAAQRYAAVDTNAIEGIYEVDRGFTRTVATQAAAWEAMMEARGAHVRPAFDDALNGYEYVLDAATRRVEITEIWIKEIHQIICASQKAHKVYTPVGIQEQPLLKGTYKTMHNSPTLADGRVHAYAPVLDTAPEMQRLIEELRSDGFQKAHPVVQAAYAHYAYVCIHPFADGNGRVARALSSVYLYRHPGVPLIVFADQRNPYYDALEQADNGKPGPFVRFIADQAIDAINLIRTQLSNTAPPVAQTLTSLSELFDPGARDEELVAAGLRLAAMALEEAKKQVAELRLPSGLTIRVNPNRPHPSLRPPNGYVEIGEKGGWNMYASSAFPRVDVYLSVNTFLRQSDPAPSELLIASRDGDGLEVWLREITPSAGELLKLKLTSWVEAKIAEMLVSVQQVVERGKRR</sequence>
<evidence type="ECO:0000256" key="2">
    <source>
        <dbReference type="PIRSR" id="PIRSR640198-2"/>
    </source>
</evidence>
<evidence type="ECO:0000313" key="5">
    <source>
        <dbReference type="Proteomes" id="UP000001190"/>
    </source>
</evidence>
<dbReference type="Proteomes" id="UP000001190">
    <property type="component" value="Chromosome"/>
</dbReference>
<evidence type="ECO:0000313" key="4">
    <source>
        <dbReference type="EMBL" id="ACC40393.1"/>
    </source>
</evidence>
<dbReference type="InterPro" id="IPR036597">
    <property type="entry name" value="Fido-like_dom_sf"/>
</dbReference>
<dbReference type="SUPFAM" id="SSF140931">
    <property type="entry name" value="Fic-like"/>
    <property type="match status" value="1"/>
</dbReference>
<reference evidence="4 5" key="1">
    <citation type="journal article" date="2008" name="Genome Res.">
        <title>Insights from the complete genome sequence of Mycobacterium marinum on the evolution of Mycobacterium tuberculosis.</title>
        <authorList>
            <person name="Stinear T.P."/>
            <person name="Seemann T."/>
            <person name="Harrison P.F."/>
            <person name="Jenkin G.A."/>
            <person name="Davies J.K."/>
            <person name="Johnson P.D."/>
            <person name="Abdellah Z."/>
            <person name="Arrowsmith C."/>
            <person name="Chillingworth T."/>
            <person name="Churcher C."/>
            <person name="Clarke K."/>
            <person name="Cronin A."/>
            <person name="Davis P."/>
            <person name="Goodhead I."/>
            <person name="Holroyd N."/>
            <person name="Jagels K."/>
            <person name="Lord A."/>
            <person name="Moule S."/>
            <person name="Mungall K."/>
            <person name="Norbertczak H."/>
            <person name="Quail M.A."/>
            <person name="Rabbinowitsch E."/>
            <person name="Walker D."/>
            <person name="White B."/>
            <person name="Whitehead S."/>
            <person name="Small P.L."/>
            <person name="Brosch R."/>
            <person name="Ramakrishnan L."/>
            <person name="Fischbach M.A."/>
            <person name="Parkhill J."/>
            <person name="Cole S.T."/>
        </authorList>
    </citation>
    <scope>NUCLEOTIDE SEQUENCE [LARGE SCALE GENOMIC DNA]</scope>
    <source>
        <strain evidence="5">ATCC BAA-535 / M</strain>
    </source>
</reference>
<dbReference type="InterPro" id="IPR040198">
    <property type="entry name" value="Fido_containing"/>
</dbReference>
<accession>B2HKX2</accession>
<dbReference type="AlphaFoldDB" id="B2HKX2"/>
<dbReference type="PANTHER" id="PTHR13504:SF38">
    <property type="entry name" value="FIDO DOMAIN-CONTAINING PROTEIN"/>
    <property type="match status" value="1"/>
</dbReference>
<dbReference type="STRING" id="216594.MMAR_1944"/>
<gene>
    <name evidence="4" type="ordered locus">MMAR_1944</name>
</gene>
<evidence type="ECO:0000259" key="3">
    <source>
        <dbReference type="PROSITE" id="PS51459"/>
    </source>
</evidence>
<dbReference type="PROSITE" id="PS51459">
    <property type="entry name" value="FIDO"/>
    <property type="match status" value="1"/>
</dbReference>
<dbReference type="Gene3D" id="1.10.3290.10">
    <property type="entry name" value="Fido-like domain"/>
    <property type="match status" value="1"/>
</dbReference>